<dbReference type="OrthoDB" id="4202626at2"/>
<sequence length="112" mass="13161">MYKEMERTLTITGSGETKQAAFQQALLRMREGIVRDTQDILLQIEPLDFAVVSAVQHTYTEKFLGFLFARVRTKYEVTANITVRLRLVELANLEFSERVRQPSRVRRILRMR</sequence>
<dbReference type="RefSeq" id="WP_128632174.1">
    <property type="nucleotide sequence ID" value="NZ_RRCN01000001.1"/>
</dbReference>
<reference evidence="1 2" key="1">
    <citation type="submission" date="2018-11" db="EMBL/GenBank/DDBJ databases">
        <title>Genome sequencing of Paenibacillus sp. KCOM 3021 (= ChDC PVNT-B20).</title>
        <authorList>
            <person name="Kook J.-K."/>
            <person name="Park S.-N."/>
            <person name="Lim Y.K."/>
        </authorList>
    </citation>
    <scope>NUCLEOTIDE SEQUENCE [LARGE SCALE GENOMIC DNA]</scope>
    <source>
        <strain evidence="1 2">KCOM 3021</strain>
    </source>
</reference>
<proteinExistence type="predicted"/>
<dbReference type="InterPro" id="IPR020037">
    <property type="entry name" value="DUF4312"/>
</dbReference>
<comment type="caution">
    <text evidence="1">The sequence shown here is derived from an EMBL/GenBank/DDBJ whole genome shotgun (WGS) entry which is preliminary data.</text>
</comment>
<dbReference type="EMBL" id="RRCN01000001">
    <property type="protein sequence ID" value="RRJ64362.1"/>
    <property type="molecule type" value="Genomic_DNA"/>
</dbReference>
<name>A0A3P3U200_9BACL</name>
<evidence type="ECO:0000313" key="1">
    <source>
        <dbReference type="EMBL" id="RRJ64362.1"/>
    </source>
</evidence>
<protein>
    <submittedName>
        <fullName evidence="1">DUF4312 family protein</fullName>
    </submittedName>
</protein>
<dbReference type="Proteomes" id="UP000267017">
    <property type="component" value="Unassembled WGS sequence"/>
</dbReference>
<evidence type="ECO:0000313" key="2">
    <source>
        <dbReference type="Proteomes" id="UP000267017"/>
    </source>
</evidence>
<gene>
    <name evidence="1" type="ORF">EHV15_16610</name>
</gene>
<keyword evidence="2" id="KW-1185">Reference proteome</keyword>
<accession>A0A3P3U200</accession>
<organism evidence="1 2">
    <name type="scientific">Paenibacillus oralis</name>
    <dbReference type="NCBI Taxonomy" id="2490856"/>
    <lineage>
        <taxon>Bacteria</taxon>
        <taxon>Bacillati</taxon>
        <taxon>Bacillota</taxon>
        <taxon>Bacilli</taxon>
        <taxon>Bacillales</taxon>
        <taxon>Paenibacillaceae</taxon>
        <taxon>Paenibacillus</taxon>
    </lineage>
</organism>
<dbReference type="Pfam" id="PF14189">
    <property type="entry name" value="DUF4312"/>
    <property type="match status" value="1"/>
</dbReference>
<dbReference type="AlphaFoldDB" id="A0A3P3U200"/>